<feature type="region of interest" description="Disordered" evidence="5">
    <location>
        <begin position="364"/>
        <end position="387"/>
    </location>
</feature>
<dbReference type="GO" id="GO:0060255">
    <property type="term" value="P:regulation of macromolecule metabolic process"/>
    <property type="evidence" value="ECO:0007669"/>
    <property type="project" value="UniProtKB-ARBA"/>
</dbReference>
<dbReference type="PROSITE" id="PS50600">
    <property type="entry name" value="ULP_PROTEASE"/>
    <property type="match status" value="1"/>
</dbReference>
<feature type="region of interest" description="Disordered" evidence="5">
    <location>
        <begin position="170"/>
        <end position="195"/>
    </location>
</feature>
<dbReference type="GO" id="GO:0016929">
    <property type="term" value="F:deSUMOylase activity"/>
    <property type="evidence" value="ECO:0007669"/>
    <property type="project" value="TreeGrafter"/>
</dbReference>
<feature type="region of interest" description="Disordered" evidence="5">
    <location>
        <begin position="17"/>
        <end position="39"/>
    </location>
</feature>
<reference evidence="7" key="1">
    <citation type="submission" date="2025-08" db="UniProtKB">
        <authorList>
            <consortium name="Ensembl"/>
        </authorList>
    </citation>
    <scope>IDENTIFICATION</scope>
</reference>
<protein>
    <submittedName>
        <fullName evidence="7">SUMO specific peptidase 1</fullName>
    </submittedName>
</protein>
<dbReference type="SUPFAM" id="SSF54001">
    <property type="entry name" value="Cysteine proteinases"/>
    <property type="match status" value="1"/>
</dbReference>
<feature type="domain" description="Ubiquitin-like protease family profile" evidence="6">
    <location>
        <begin position="523"/>
        <end position="687"/>
    </location>
</feature>
<feature type="region of interest" description="Disordered" evidence="5">
    <location>
        <begin position="307"/>
        <end position="346"/>
    </location>
</feature>
<dbReference type="Proteomes" id="UP000694568">
    <property type="component" value="Unplaced"/>
</dbReference>
<feature type="compositionally biased region" description="Polar residues" evidence="5">
    <location>
        <begin position="371"/>
        <end position="383"/>
    </location>
</feature>
<dbReference type="GO" id="GO:0005634">
    <property type="term" value="C:nucleus"/>
    <property type="evidence" value="ECO:0007669"/>
    <property type="project" value="TreeGrafter"/>
</dbReference>
<evidence type="ECO:0000259" key="6">
    <source>
        <dbReference type="PROSITE" id="PS50600"/>
    </source>
</evidence>
<accession>A0A8D0AG72</accession>
<dbReference type="PANTHER" id="PTHR12606">
    <property type="entry name" value="SENTRIN/SUMO-SPECIFIC PROTEASE"/>
    <property type="match status" value="1"/>
</dbReference>
<evidence type="ECO:0000256" key="4">
    <source>
        <dbReference type="ARBA" id="ARBA00022807"/>
    </source>
</evidence>
<evidence type="ECO:0000256" key="3">
    <source>
        <dbReference type="ARBA" id="ARBA00022801"/>
    </source>
</evidence>
<dbReference type="GO" id="GO:0006508">
    <property type="term" value="P:proteolysis"/>
    <property type="evidence" value="ECO:0007669"/>
    <property type="project" value="UniProtKB-KW"/>
</dbReference>
<keyword evidence="3" id="KW-0378">Hydrolase</keyword>
<evidence type="ECO:0000313" key="8">
    <source>
        <dbReference type="Proteomes" id="UP000694568"/>
    </source>
</evidence>
<dbReference type="GO" id="GO:0080090">
    <property type="term" value="P:regulation of primary metabolic process"/>
    <property type="evidence" value="ECO:0007669"/>
    <property type="project" value="UniProtKB-ARBA"/>
</dbReference>
<evidence type="ECO:0000313" key="7">
    <source>
        <dbReference type="Ensembl" id="ENSSLUP00000054559.1"/>
    </source>
</evidence>
<sequence length="717" mass="80282">MLNKIYEWVSFGNLRNGVPAAEHPDAHRGSGDGPTRRKRPIECLEDGHNIEQDGLIIKKSRMGDLIDTVKVAAEGVKSHSFSVATWMRNNVSPALRNILPASPGPPPGEPQPQPSTSAAVWAGMNCMDDTFAAPSTTLEWKTSKSEWLRNEKSIMGSKVCRRQVCMSPTHREVPKTNGHSVNLPPSITPKLHPPPRLGRPLNLRPYGTPSGVANNSCTSMYEKTFPIKVVQSPTHSTSSGRMHNARPCSTAQESVCDEEKEVYRQLLTMVSGGQSSFLHNGSSHAIVRSHRDFTSFLTTSRRLLQFSSPTGSAAGGTSEGPSSPPSPRVMSSQSSSNLPSPVGASNRPEIQTWSVDMVLSSSRAAPSPSALQDNSSQDTQSSAHDGDSVYFVNEQKGKKQDSSRLYTPLYLIIKLIRCSLILSLFHIQFYHIRCFLTSSYAINLCHVVTGSQRLSEEGHRSPDVEVHVRVPLEKEVPLTLVIEEPKPLEEEPEFPELTEEMEAEVNRGLRRGNHEVLSEGFGLSLTRKDLQTLSNLNWLNDEVINFYMNLLVERSKDPSLPSVNTFNTFFYPKLRSSGYSAVRRWTKKMDIFSKDILLVPVHLGVHWCLSVVDFRKKAIMYFDSMGGNNDEACTILFEYLQQESKDKKGKELDTSGWTLHSKKRNEIPQQMNGSDCGMFTCKYADYITKDKPITFTQKHMPYFRKRMVWELLNHKLL</sequence>
<evidence type="ECO:0000256" key="1">
    <source>
        <dbReference type="ARBA" id="ARBA00005234"/>
    </source>
</evidence>
<evidence type="ECO:0000256" key="5">
    <source>
        <dbReference type="SAM" id="MobiDB-lite"/>
    </source>
</evidence>
<reference evidence="7" key="2">
    <citation type="submission" date="2025-09" db="UniProtKB">
        <authorList>
            <consortium name="Ensembl"/>
        </authorList>
    </citation>
    <scope>IDENTIFICATION</scope>
</reference>
<gene>
    <name evidence="7" type="primary">senp1</name>
</gene>
<feature type="region of interest" description="Disordered" evidence="5">
    <location>
        <begin position="232"/>
        <end position="253"/>
    </location>
</feature>
<dbReference type="Gene3D" id="3.40.395.10">
    <property type="entry name" value="Adenoviral Proteinase, Chain A"/>
    <property type="match status" value="1"/>
</dbReference>
<dbReference type="InterPro" id="IPR003653">
    <property type="entry name" value="Peptidase_C48_C"/>
</dbReference>
<evidence type="ECO:0000256" key="2">
    <source>
        <dbReference type="ARBA" id="ARBA00022670"/>
    </source>
</evidence>
<proteinExistence type="inferred from homology"/>
<dbReference type="GO" id="GO:0016926">
    <property type="term" value="P:protein desumoylation"/>
    <property type="evidence" value="ECO:0007669"/>
    <property type="project" value="TreeGrafter"/>
</dbReference>
<keyword evidence="2" id="KW-0645">Protease</keyword>
<dbReference type="Ensembl" id="ENSSLUT00000056163.1">
    <property type="protein sequence ID" value="ENSSLUP00000054559.1"/>
    <property type="gene ID" value="ENSSLUG00000023531.1"/>
</dbReference>
<dbReference type="InterPro" id="IPR038765">
    <property type="entry name" value="Papain-like_cys_pep_sf"/>
</dbReference>
<dbReference type="FunFam" id="3.40.395.10:FF:000001">
    <property type="entry name" value="Sentrin-specific protease 1"/>
    <property type="match status" value="1"/>
</dbReference>
<dbReference type="AlphaFoldDB" id="A0A8D0AG72"/>
<name>A0A8D0AG72_SANLU</name>
<keyword evidence="8" id="KW-1185">Reference proteome</keyword>
<dbReference type="PANTHER" id="PTHR12606:SF30">
    <property type="entry name" value="SENTRIN-SPECIFIC PROTEASE 1"/>
    <property type="match status" value="1"/>
</dbReference>
<comment type="similarity">
    <text evidence="1">Belongs to the peptidase C48 family.</text>
</comment>
<dbReference type="Pfam" id="PF02902">
    <property type="entry name" value="Peptidase_C48"/>
    <property type="match status" value="1"/>
</dbReference>
<organism evidence="7 8">
    <name type="scientific">Sander lucioperca</name>
    <name type="common">Pike-perch</name>
    <name type="synonym">Perca lucioperca</name>
    <dbReference type="NCBI Taxonomy" id="283035"/>
    <lineage>
        <taxon>Eukaryota</taxon>
        <taxon>Metazoa</taxon>
        <taxon>Chordata</taxon>
        <taxon>Craniata</taxon>
        <taxon>Vertebrata</taxon>
        <taxon>Euteleostomi</taxon>
        <taxon>Actinopterygii</taxon>
        <taxon>Neopterygii</taxon>
        <taxon>Teleostei</taxon>
        <taxon>Neoteleostei</taxon>
        <taxon>Acanthomorphata</taxon>
        <taxon>Eupercaria</taxon>
        <taxon>Perciformes</taxon>
        <taxon>Percoidei</taxon>
        <taxon>Percidae</taxon>
        <taxon>Luciopercinae</taxon>
        <taxon>Sander</taxon>
    </lineage>
</organism>
<keyword evidence="4" id="KW-0788">Thiol protease</keyword>
<dbReference type="GeneTree" id="ENSGT00940000155489"/>